<proteinExistence type="predicted"/>
<feature type="compositionally biased region" description="Polar residues" evidence="1">
    <location>
        <begin position="208"/>
        <end position="218"/>
    </location>
</feature>
<accession>A0A6A6WW44</accession>
<feature type="region of interest" description="Disordered" evidence="1">
    <location>
        <begin position="208"/>
        <end position="229"/>
    </location>
</feature>
<dbReference type="AlphaFoldDB" id="A0A6A6WW44"/>
<dbReference type="EMBL" id="MU002227">
    <property type="protein sequence ID" value="KAF2788309.1"/>
    <property type="molecule type" value="Genomic_DNA"/>
</dbReference>
<sequence length="247" mass="26482">MRDARASGPVDGRRDSGEALRGVCRRRSNLLRSCRGGGLGGASASRASCVQRRWRPPQHLVIGAPPAAGSAASSKSSRGVVLSCVPEMRSLNPHTFTLRTASGRLVGPSCRVLVQHHSRATPCPSSLHPHPLALSIEARISPISQSPSPALCLASRCLCCDVRLLRPLPSLRRPEGQPIAARWLRTTRSGGERRSAKKTLGLLAVSGLQGSSHRQQPSPDGLQVPQCRSAQAEGSHATLHYQRCRFR</sequence>
<gene>
    <name evidence="2" type="ORF">K505DRAFT_111298</name>
</gene>
<evidence type="ECO:0000313" key="3">
    <source>
        <dbReference type="Proteomes" id="UP000799757"/>
    </source>
</evidence>
<evidence type="ECO:0000313" key="2">
    <source>
        <dbReference type="EMBL" id="KAF2788309.1"/>
    </source>
</evidence>
<keyword evidence="3" id="KW-1185">Reference proteome</keyword>
<reference evidence="2" key="1">
    <citation type="journal article" date="2020" name="Stud. Mycol.">
        <title>101 Dothideomycetes genomes: a test case for predicting lifestyles and emergence of pathogens.</title>
        <authorList>
            <person name="Haridas S."/>
            <person name="Albert R."/>
            <person name="Binder M."/>
            <person name="Bloem J."/>
            <person name="Labutti K."/>
            <person name="Salamov A."/>
            <person name="Andreopoulos B."/>
            <person name="Baker S."/>
            <person name="Barry K."/>
            <person name="Bills G."/>
            <person name="Bluhm B."/>
            <person name="Cannon C."/>
            <person name="Castanera R."/>
            <person name="Culley D."/>
            <person name="Daum C."/>
            <person name="Ezra D."/>
            <person name="Gonzalez J."/>
            <person name="Henrissat B."/>
            <person name="Kuo A."/>
            <person name="Liang C."/>
            <person name="Lipzen A."/>
            <person name="Lutzoni F."/>
            <person name="Magnuson J."/>
            <person name="Mondo S."/>
            <person name="Nolan M."/>
            <person name="Ohm R."/>
            <person name="Pangilinan J."/>
            <person name="Park H.-J."/>
            <person name="Ramirez L."/>
            <person name="Alfaro M."/>
            <person name="Sun H."/>
            <person name="Tritt A."/>
            <person name="Yoshinaga Y."/>
            <person name="Zwiers L.-H."/>
            <person name="Turgeon B."/>
            <person name="Goodwin S."/>
            <person name="Spatafora J."/>
            <person name="Crous P."/>
            <person name="Grigoriev I."/>
        </authorList>
    </citation>
    <scope>NUCLEOTIDE SEQUENCE</scope>
    <source>
        <strain evidence="2">CBS 109.77</strain>
    </source>
</reference>
<name>A0A6A6WW44_9PLEO</name>
<dbReference type="Proteomes" id="UP000799757">
    <property type="component" value="Unassembled WGS sequence"/>
</dbReference>
<protein>
    <submittedName>
        <fullName evidence="2">Uncharacterized protein</fullName>
    </submittedName>
</protein>
<evidence type="ECO:0000256" key="1">
    <source>
        <dbReference type="SAM" id="MobiDB-lite"/>
    </source>
</evidence>
<organism evidence="2 3">
    <name type="scientific">Melanomma pulvis-pyrius CBS 109.77</name>
    <dbReference type="NCBI Taxonomy" id="1314802"/>
    <lineage>
        <taxon>Eukaryota</taxon>
        <taxon>Fungi</taxon>
        <taxon>Dikarya</taxon>
        <taxon>Ascomycota</taxon>
        <taxon>Pezizomycotina</taxon>
        <taxon>Dothideomycetes</taxon>
        <taxon>Pleosporomycetidae</taxon>
        <taxon>Pleosporales</taxon>
        <taxon>Melanommataceae</taxon>
        <taxon>Melanomma</taxon>
    </lineage>
</organism>